<reference evidence="1 2" key="1">
    <citation type="submission" date="2020-04" db="EMBL/GenBank/DDBJ databases">
        <title>Plant Genome Project.</title>
        <authorList>
            <person name="Zhang R.-G."/>
        </authorList>
    </citation>
    <scope>NUCLEOTIDE SEQUENCE [LARGE SCALE GENOMIC DNA]</scope>
    <source>
        <strain evidence="1">YNK0</strain>
        <tissue evidence="1">Leaf</tissue>
    </source>
</reference>
<accession>A0A834ZGT7</accession>
<proteinExistence type="predicted"/>
<organism evidence="1 2">
    <name type="scientific">Tetracentron sinense</name>
    <name type="common">Spur-leaf</name>
    <dbReference type="NCBI Taxonomy" id="13715"/>
    <lineage>
        <taxon>Eukaryota</taxon>
        <taxon>Viridiplantae</taxon>
        <taxon>Streptophyta</taxon>
        <taxon>Embryophyta</taxon>
        <taxon>Tracheophyta</taxon>
        <taxon>Spermatophyta</taxon>
        <taxon>Magnoliopsida</taxon>
        <taxon>Trochodendrales</taxon>
        <taxon>Trochodendraceae</taxon>
        <taxon>Tetracentron</taxon>
    </lineage>
</organism>
<keyword evidence="2" id="KW-1185">Reference proteome</keyword>
<dbReference type="PANTHER" id="PTHR36804:SF1">
    <property type="entry name" value="OS04G0585600 PROTEIN"/>
    <property type="match status" value="1"/>
</dbReference>
<name>A0A834ZGT7_TETSI</name>
<comment type="caution">
    <text evidence="1">The sequence shown here is derived from an EMBL/GenBank/DDBJ whole genome shotgun (WGS) entry which is preliminary data.</text>
</comment>
<dbReference type="Proteomes" id="UP000655225">
    <property type="component" value="Unassembled WGS sequence"/>
</dbReference>
<evidence type="ECO:0000313" key="1">
    <source>
        <dbReference type="EMBL" id="KAF8405130.1"/>
    </source>
</evidence>
<sequence>MSKPIFYGALKMEKDQRCEVWQIIDSTDVIGIMSFIPSFNLLSWVFAGLDTGRWCYGVHSIVYLAPSLRKNFSLLPHPIFIKLFKVVTTKTKL</sequence>
<dbReference type="OrthoDB" id="2014574at2759"/>
<dbReference type="AlphaFoldDB" id="A0A834ZGT7"/>
<protein>
    <submittedName>
        <fullName evidence="1">Uncharacterized protein</fullName>
    </submittedName>
</protein>
<dbReference type="PANTHER" id="PTHR36804">
    <property type="entry name" value="OSJNBA0013K16.11 PROTEIN"/>
    <property type="match status" value="1"/>
</dbReference>
<gene>
    <name evidence="1" type="ORF">HHK36_010028</name>
</gene>
<evidence type="ECO:0000313" key="2">
    <source>
        <dbReference type="Proteomes" id="UP000655225"/>
    </source>
</evidence>
<dbReference type="EMBL" id="JABCRI010000006">
    <property type="protein sequence ID" value="KAF8405130.1"/>
    <property type="molecule type" value="Genomic_DNA"/>
</dbReference>